<feature type="coiled-coil region" evidence="1">
    <location>
        <begin position="78"/>
        <end position="105"/>
    </location>
</feature>
<evidence type="ECO:0000259" key="2">
    <source>
        <dbReference type="Pfam" id="PF01978"/>
    </source>
</evidence>
<accession>X0YCA8</accession>
<evidence type="ECO:0000313" key="3">
    <source>
        <dbReference type="EMBL" id="GAG53485.1"/>
    </source>
</evidence>
<feature type="domain" description="Transcription regulator TrmB N-terminal" evidence="2">
    <location>
        <begin position="7"/>
        <end position="70"/>
    </location>
</feature>
<gene>
    <name evidence="3" type="ORF">S01H1_76303</name>
</gene>
<dbReference type="InterPro" id="IPR036388">
    <property type="entry name" value="WH-like_DNA-bd_sf"/>
</dbReference>
<evidence type="ECO:0000256" key="1">
    <source>
        <dbReference type="SAM" id="Coils"/>
    </source>
</evidence>
<feature type="non-terminal residue" evidence="3">
    <location>
        <position position="198"/>
    </location>
</feature>
<dbReference type="Pfam" id="PF01978">
    <property type="entry name" value="TrmB"/>
    <property type="match status" value="1"/>
</dbReference>
<proteinExistence type="predicted"/>
<reference evidence="3" key="1">
    <citation type="journal article" date="2014" name="Front. Microbiol.">
        <title>High frequency of phylogenetically diverse reductive dehalogenase-homologous genes in deep subseafloor sedimentary metagenomes.</title>
        <authorList>
            <person name="Kawai M."/>
            <person name="Futagami T."/>
            <person name="Toyoda A."/>
            <person name="Takaki Y."/>
            <person name="Nishi S."/>
            <person name="Hori S."/>
            <person name="Arai W."/>
            <person name="Tsubouchi T."/>
            <person name="Morono Y."/>
            <person name="Uchiyama I."/>
            <person name="Ito T."/>
            <person name="Fujiyama A."/>
            <person name="Inagaki F."/>
            <person name="Takami H."/>
        </authorList>
    </citation>
    <scope>NUCLEOTIDE SEQUENCE</scope>
    <source>
        <strain evidence="3">Expedition CK06-06</strain>
    </source>
</reference>
<comment type="caution">
    <text evidence="3">The sequence shown here is derived from an EMBL/GenBank/DDBJ whole genome shotgun (WGS) entry which is preliminary data.</text>
</comment>
<dbReference type="InterPro" id="IPR036390">
    <property type="entry name" value="WH_DNA-bd_sf"/>
</dbReference>
<dbReference type="PANTHER" id="PTHR34293">
    <property type="entry name" value="HTH-TYPE TRANSCRIPTIONAL REGULATOR TRMBL2"/>
    <property type="match status" value="1"/>
</dbReference>
<dbReference type="EMBL" id="BARS01051196">
    <property type="protein sequence ID" value="GAG53485.1"/>
    <property type="molecule type" value="Genomic_DNA"/>
</dbReference>
<keyword evidence="1" id="KW-0175">Coiled coil</keyword>
<dbReference type="Gene3D" id="1.10.10.10">
    <property type="entry name" value="Winged helix-like DNA-binding domain superfamily/Winged helix DNA-binding domain"/>
    <property type="match status" value="1"/>
</dbReference>
<dbReference type="InterPro" id="IPR002831">
    <property type="entry name" value="Tscrpt_reg_TrmB_N"/>
</dbReference>
<dbReference type="PANTHER" id="PTHR34293:SF1">
    <property type="entry name" value="HTH-TYPE TRANSCRIPTIONAL REGULATOR TRMBL2"/>
    <property type="match status" value="1"/>
</dbReference>
<dbReference type="SUPFAM" id="SSF46785">
    <property type="entry name" value="Winged helix' DNA-binding domain"/>
    <property type="match status" value="1"/>
</dbReference>
<name>X0YCA8_9ZZZZ</name>
<organism evidence="3">
    <name type="scientific">marine sediment metagenome</name>
    <dbReference type="NCBI Taxonomy" id="412755"/>
    <lineage>
        <taxon>unclassified sequences</taxon>
        <taxon>metagenomes</taxon>
        <taxon>ecological metagenomes</taxon>
    </lineage>
</organism>
<protein>
    <recommendedName>
        <fullName evidence="2">Transcription regulator TrmB N-terminal domain-containing protein</fullName>
    </recommendedName>
</protein>
<dbReference type="AlphaFoldDB" id="X0YCA8"/>
<sequence>MDKKTILQELGFTRGEIKVYFALFEIGESTVGPISKQSEITHAKVYPILDKLIKKGLITKVIKEGRRHFSSTDPNSLLEFVDNKVRKLEDEKEKIKDLIPSLLAKQKSQEKIQYSRVFEGFKGLRALFYELFGTNKEKTEICVFGLNEVLKQDAFISFFRFYHDLRIKNKIQLKLILNKDIEEIFDRIYKKSKMYSKE</sequence>
<dbReference type="InterPro" id="IPR051797">
    <property type="entry name" value="TrmB-like"/>
</dbReference>